<proteinExistence type="predicted"/>
<gene>
    <name evidence="3" type="ORF">BRAPAZ1V2_A09P49020.2</name>
</gene>
<feature type="domain" description="Reverse transcriptase zinc-binding" evidence="2">
    <location>
        <begin position="16"/>
        <end position="85"/>
    </location>
</feature>
<dbReference type="Gramene" id="A09p49020.2_BraZ1">
    <property type="protein sequence ID" value="A09p49020.2_BraZ1.CDS"/>
    <property type="gene ID" value="A09g49020.2_BraZ1"/>
</dbReference>
<sequence length="179" mass="19839">MNQGEGRNITEAQRISEQTVNKEICASKVSPKMQLFTWKIINGALPLGENLAKRGMLNNISCRHCGELETADHLFLHCNFTRQIWEANIWKQDFNPSDCLSFTTALLSSSKLTTLPPLGVTETLMFSPTEILSKAISSAREWIAAQPRVQSSRSTQTTSVPRPPHATTGTVCFTDAAWS</sequence>
<evidence type="ECO:0000259" key="2">
    <source>
        <dbReference type="Pfam" id="PF13966"/>
    </source>
</evidence>
<organism evidence="3 4">
    <name type="scientific">Brassica campestris</name>
    <name type="common">Field mustard</name>
    <dbReference type="NCBI Taxonomy" id="3711"/>
    <lineage>
        <taxon>Eukaryota</taxon>
        <taxon>Viridiplantae</taxon>
        <taxon>Streptophyta</taxon>
        <taxon>Embryophyta</taxon>
        <taxon>Tracheophyta</taxon>
        <taxon>Spermatophyta</taxon>
        <taxon>Magnoliopsida</taxon>
        <taxon>eudicotyledons</taxon>
        <taxon>Gunneridae</taxon>
        <taxon>Pentapetalae</taxon>
        <taxon>rosids</taxon>
        <taxon>malvids</taxon>
        <taxon>Brassicales</taxon>
        <taxon>Brassicaceae</taxon>
        <taxon>Brassiceae</taxon>
        <taxon>Brassica</taxon>
    </lineage>
</organism>
<protein>
    <recommendedName>
        <fullName evidence="2">Reverse transcriptase zinc-binding domain-containing protein</fullName>
    </recommendedName>
</protein>
<feature type="compositionally biased region" description="Low complexity" evidence="1">
    <location>
        <begin position="147"/>
        <end position="160"/>
    </location>
</feature>
<evidence type="ECO:0000313" key="4">
    <source>
        <dbReference type="Proteomes" id="UP000694005"/>
    </source>
</evidence>
<dbReference type="Pfam" id="PF13966">
    <property type="entry name" value="zf-RVT"/>
    <property type="match status" value="1"/>
</dbReference>
<evidence type="ECO:0000313" key="3">
    <source>
        <dbReference type="EMBL" id="CAG7864435.1"/>
    </source>
</evidence>
<name>A0A8D9G057_BRACM</name>
<accession>A0A8D9G057</accession>
<feature type="region of interest" description="Disordered" evidence="1">
    <location>
        <begin position="147"/>
        <end position="168"/>
    </location>
</feature>
<evidence type="ECO:0000256" key="1">
    <source>
        <dbReference type="SAM" id="MobiDB-lite"/>
    </source>
</evidence>
<dbReference type="AlphaFoldDB" id="A0A8D9G057"/>
<dbReference type="InterPro" id="IPR026960">
    <property type="entry name" value="RVT-Znf"/>
</dbReference>
<dbReference type="Proteomes" id="UP000694005">
    <property type="component" value="Chromosome A09"/>
</dbReference>
<reference evidence="3 4" key="1">
    <citation type="submission" date="2021-07" db="EMBL/GenBank/DDBJ databases">
        <authorList>
            <consortium name="Genoscope - CEA"/>
            <person name="William W."/>
        </authorList>
    </citation>
    <scope>NUCLEOTIDE SEQUENCE [LARGE SCALE GENOMIC DNA]</scope>
</reference>
<dbReference type="EMBL" id="LS974625">
    <property type="protein sequence ID" value="CAG7864435.1"/>
    <property type="molecule type" value="Genomic_DNA"/>
</dbReference>